<feature type="domain" description="FAS1" evidence="2">
    <location>
        <begin position="174"/>
        <end position="299"/>
    </location>
</feature>
<sequence length="299" mass="30779">MLLTSLASLGFVALTAAQDLISALHAQPDLSTLLGALQDVPEIAVVLAAASNITILAPTNDAFAQVPARSPLGTALANKEADAIAALLAYHVLSGTFMSTDFMEDPQYVSTLLVAYEVDGVSVTNVTGGQNVGLQLNGSDATILSGEKMSSVVTEADIQVGEIIVHKIDSLLTLPVKASAQASEAGLTGIVDALTQASLVETVDTTPDLTVFIPSNEAFAALGTGYEGLDTEALTDILTYHVIAGNVLFSPELSNTTVPSLQGTDLTVTVLGDAVFINEAQVIIPNIIIANGVAHVINQ</sequence>
<feature type="domain" description="FAS1" evidence="2">
    <location>
        <begin position="17"/>
        <end position="172"/>
    </location>
</feature>
<feature type="chain" id="PRO_5040277529" evidence="1">
    <location>
        <begin position="18"/>
        <end position="299"/>
    </location>
</feature>
<dbReference type="GO" id="GO:0000329">
    <property type="term" value="C:fungal-type vacuole membrane"/>
    <property type="evidence" value="ECO:0007669"/>
    <property type="project" value="TreeGrafter"/>
</dbReference>
<dbReference type="Proteomes" id="UP000756132">
    <property type="component" value="Chromosome 9"/>
</dbReference>
<keyword evidence="4" id="KW-1185">Reference proteome</keyword>
<dbReference type="EMBL" id="CP090171">
    <property type="protein sequence ID" value="UJO21577.1"/>
    <property type="molecule type" value="Genomic_DNA"/>
</dbReference>
<name>A0A9Q8PFQ4_PASFU</name>
<dbReference type="InterPro" id="IPR050904">
    <property type="entry name" value="Adhesion/Biosynth-related"/>
</dbReference>
<evidence type="ECO:0000313" key="3">
    <source>
        <dbReference type="EMBL" id="UJO21577.1"/>
    </source>
</evidence>
<organism evidence="3 4">
    <name type="scientific">Passalora fulva</name>
    <name type="common">Tomato leaf mold</name>
    <name type="synonym">Cladosporium fulvum</name>
    <dbReference type="NCBI Taxonomy" id="5499"/>
    <lineage>
        <taxon>Eukaryota</taxon>
        <taxon>Fungi</taxon>
        <taxon>Dikarya</taxon>
        <taxon>Ascomycota</taxon>
        <taxon>Pezizomycotina</taxon>
        <taxon>Dothideomycetes</taxon>
        <taxon>Dothideomycetidae</taxon>
        <taxon>Mycosphaerellales</taxon>
        <taxon>Mycosphaerellaceae</taxon>
        <taxon>Fulvia</taxon>
    </lineage>
</organism>
<feature type="signal peptide" evidence="1">
    <location>
        <begin position="1"/>
        <end position="17"/>
    </location>
</feature>
<dbReference type="PANTHER" id="PTHR10900">
    <property type="entry name" value="PERIOSTIN-RELATED"/>
    <property type="match status" value="1"/>
</dbReference>
<dbReference type="AlphaFoldDB" id="A0A9Q8PFQ4"/>
<protein>
    <submittedName>
        <fullName evidence="3">Fasciclin-like arabinogalactan protein</fullName>
    </submittedName>
</protein>
<dbReference type="KEGG" id="ffu:CLAFUR5_09385"/>
<dbReference type="InterPro" id="IPR036378">
    <property type="entry name" value="FAS1_dom_sf"/>
</dbReference>
<keyword evidence="1" id="KW-0732">Signal</keyword>
<dbReference type="Gene3D" id="2.30.180.10">
    <property type="entry name" value="FAS1 domain"/>
    <property type="match status" value="2"/>
</dbReference>
<dbReference type="SMART" id="SM00554">
    <property type="entry name" value="FAS1"/>
    <property type="match status" value="2"/>
</dbReference>
<dbReference type="GeneID" id="71989263"/>
<dbReference type="PANTHER" id="PTHR10900:SF77">
    <property type="entry name" value="FI19380P1"/>
    <property type="match status" value="1"/>
</dbReference>
<gene>
    <name evidence="3" type="ORF">CLAFUR5_09385</name>
</gene>
<dbReference type="RefSeq" id="XP_047765943.1">
    <property type="nucleotide sequence ID" value="XM_047908533.1"/>
</dbReference>
<dbReference type="OrthoDB" id="286301at2759"/>
<dbReference type="PROSITE" id="PS50213">
    <property type="entry name" value="FAS1"/>
    <property type="match status" value="2"/>
</dbReference>
<reference evidence="3" key="2">
    <citation type="journal article" date="2022" name="Microb. Genom.">
        <title>A chromosome-scale genome assembly of the tomato pathogen Cladosporium fulvum reveals a compartmentalized genome architecture and the presence of a dispensable chromosome.</title>
        <authorList>
            <person name="Zaccaron A.Z."/>
            <person name="Chen L.H."/>
            <person name="Samaras A."/>
            <person name="Stergiopoulos I."/>
        </authorList>
    </citation>
    <scope>NUCLEOTIDE SEQUENCE</scope>
    <source>
        <strain evidence="3">Race5_Kim</strain>
    </source>
</reference>
<evidence type="ECO:0000256" key="1">
    <source>
        <dbReference type="SAM" id="SignalP"/>
    </source>
</evidence>
<dbReference type="GO" id="GO:0016236">
    <property type="term" value="P:macroautophagy"/>
    <property type="evidence" value="ECO:0007669"/>
    <property type="project" value="TreeGrafter"/>
</dbReference>
<evidence type="ECO:0000313" key="4">
    <source>
        <dbReference type="Proteomes" id="UP000756132"/>
    </source>
</evidence>
<dbReference type="InterPro" id="IPR000782">
    <property type="entry name" value="FAS1_domain"/>
</dbReference>
<dbReference type="SUPFAM" id="SSF82153">
    <property type="entry name" value="FAS1 domain"/>
    <property type="match status" value="2"/>
</dbReference>
<evidence type="ECO:0000259" key="2">
    <source>
        <dbReference type="PROSITE" id="PS50213"/>
    </source>
</evidence>
<reference evidence="3" key="1">
    <citation type="submission" date="2021-12" db="EMBL/GenBank/DDBJ databases">
        <authorList>
            <person name="Zaccaron A."/>
            <person name="Stergiopoulos I."/>
        </authorList>
    </citation>
    <scope>NUCLEOTIDE SEQUENCE</scope>
    <source>
        <strain evidence="3">Race5_Kim</strain>
    </source>
</reference>
<dbReference type="Pfam" id="PF02469">
    <property type="entry name" value="Fasciclin"/>
    <property type="match status" value="2"/>
</dbReference>
<proteinExistence type="predicted"/>
<accession>A0A9Q8PFQ4</accession>